<dbReference type="EMBL" id="ABOX02000053">
    <property type="protein sequence ID" value="EEF57967.1"/>
    <property type="molecule type" value="Genomic_DNA"/>
</dbReference>
<reference evidence="1 2" key="1">
    <citation type="journal article" date="2011" name="J. Bacteriol.">
        <title>Genome sequence of 'Pedosphaera parvula' Ellin514, an aerobic Verrucomicrobial isolate from pasture soil.</title>
        <authorList>
            <person name="Kant R."/>
            <person name="van Passel M.W."/>
            <person name="Sangwan P."/>
            <person name="Palva A."/>
            <person name="Lucas S."/>
            <person name="Copeland A."/>
            <person name="Lapidus A."/>
            <person name="Glavina Del Rio T."/>
            <person name="Dalin E."/>
            <person name="Tice H."/>
            <person name="Bruce D."/>
            <person name="Goodwin L."/>
            <person name="Pitluck S."/>
            <person name="Chertkov O."/>
            <person name="Larimer F.W."/>
            <person name="Land M.L."/>
            <person name="Hauser L."/>
            <person name="Brettin T.S."/>
            <person name="Detter J.C."/>
            <person name="Han S."/>
            <person name="de Vos W.M."/>
            <person name="Janssen P.H."/>
            <person name="Smidt H."/>
        </authorList>
    </citation>
    <scope>NUCLEOTIDE SEQUENCE [LARGE SCALE GENOMIC DNA]</scope>
    <source>
        <strain evidence="1 2">Ellin514</strain>
    </source>
</reference>
<sequence>MLAIVALLGAGCSGHKDSSEVASAPVRYENAEYGLTFLLPESWRGYSVLVEQWNGDKYSAAADKLVVVGHGPIITLRHPQWQANAPRQDIPILVFTRAQWDELHRGNLWPSLYAGGVMNELWHSQKYVFAMWSRYDLRELNGRQEVAEIVEKNRAVNKMERLYEE</sequence>
<evidence type="ECO:0000313" key="1">
    <source>
        <dbReference type="EMBL" id="EEF57967.1"/>
    </source>
</evidence>
<dbReference type="Proteomes" id="UP000003688">
    <property type="component" value="Unassembled WGS sequence"/>
</dbReference>
<evidence type="ECO:0000313" key="2">
    <source>
        <dbReference type="Proteomes" id="UP000003688"/>
    </source>
</evidence>
<accession>B9XQE3</accession>
<name>B9XQE3_PEDPL</name>
<comment type="caution">
    <text evidence="1">The sequence shown here is derived from an EMBL/GenBank/DDBJ whole genome shotgun (WGS) entry which is preliminary data.</text>
</comment>
<protein>
    <submittedName>
        <fullName evidence="1">Uncharacterized protein</fullName>
    </submittedName>
</protein>
<organism evidence="1 2">
    <name type="scientific">Pedosphaera parvula (strain Ellin514)</name>
    <dbReference type="NCBI Taxonomy" id="320771"/>
    <lineage>
        <taxon>Bacteria</taxon>
        <taxon>Pseudomonadati</taxon>
        <taxon>Verrucomicrobiota</taxon>
        <taxon>Pedosphaerae</taxon>
        <taxon>Pedosphaerales</taxon>
        <taxon>Pedosphaeraceae</taxon>
        <taxon>Pedosphaera</taxon>
    </lineage>
</organism>
<keyword evidence="2" id="KW-1185">Reference proteome</keyword>
<dbReference type="AlphaFoldDB" id="B9XQE3"/>
<proteinExistence type="predicted"/>
<gene>
    <name evidence="1" type="ORF">Cflav_PD1142</name>
</gene>